<reference evidence="2 3" key="1">
    <citation type="submission" date="2022-09" db="EMBL/GenBank/DDBJ databases">
        <authorList>
            <person name="Palmer J.M."/>
        </authorList>
    </citation>
    <scope>NUCLEOTIDE SEQUENCE [LARGE SCALE GENOMIC DNA]</scope>
    <source>
        <strain evidence="2 3">DSM 7382</strain>
    </source>
</reference>
<protein>
    <recommendedName>
        <fullName evidence="4">F-box domain-containing protein</fullName>
    </recommendedName>
</protein>
<evidence type="ECO:0000313" key="3">
    <source>
        <dbReference type="Proteomes" id="UP001385951"/>
    </source>
</evidence>
<dbReference type="AlphaFoldDB" id="A0AAW0GX95"/>
<organism evidence="2 3">
    <name type="scientific">Cerrena zonata</name>
    <dbReference type="NCBI Taxonomy" id="2478898"/>
    <lineage>
        <taxon>Eukaryota</taxon>
        <taxon>Fungi</taxon>
        <taxon>Dikarya</taxon>
        <taxon>Basidiomycota</taxon>
        <taxon>Agaricomycotina</taxon>
        <taxon>Agaricomycetes</taxon>
        <taxon>Polyporales</taxon>
        <taxon>Cerrenaceae</taxon>
        <taxon>Cerrena</taxon>
    </lineage>
</organism>
<dbReference type="Proteomes" id="UP001385951">
    <property type="component" value="Unassembled WGS sequence"/>
</dbReference>
<proteinExistence type="predicted"/>
<comment type="caution">
    <text evidence="2">The sequence shown here is derived from an EMBL/GenBank/DDBJ whole genome shotgun (WGS) entry which is preliminary data.</text>
</comment>
<feature type="compositionally biased region" description="Acidic residues" evidence="1">
    <location>
        <begin position="556"/>
        <end position="582"/>
    </location>
</feature>
<gene>
    <name evidence="2" type="ORF">QCA50_001488</name>
</gene>
<feature type="region of interest" description="Disordered" evidence="1">
    <location>
        <begin position="541"/>
        <end position="582"/>
    </location>
</feature>
<dbReference type="Gene3D" id="3.80.10.10">
    <property type="entry name" value="Ribonuclease Inhibitor"/>
    <property type="match status" value="1"/>
</dbReference>
<accession>A0AAW0GX95</accession>
<evidence type="ECO:0008006" key="4">
    <source>
        <dbReference type="Google" id="ProtNLM"/>
    </source>
</evidence>
<evidence type="ECO:0000313" key="2">
    <source>
        <dbReference type="EMBL" id="KAK7694306.1"/>
    </source>
</evidence>
<sequence>MDYQQSMTNRQKMDLILQEIIGTYDMSLADFLWEYFRCLDSDGDVVDRSPLHAASLESLLQGRETRTFGQIIGEVLNDHISRPQDSEEEKQMFSTTQSYLTIKPALPAITTMTMELLRTRSPKYVQDPADIMLARRPSYMLSAPIHYKNYSLISRLRGVHLQRIFDHLTPPEDLLDPALHSGPRSLWCRSLRTWKSLTVMCRSWNPIATRYLYNDIVLRRVGQLPALIRTLQNKPSYHSFVNRLTFSFYVLDECDLSTNEGISYLLTRCSNLRSISFLPVFTAWLYEFRKDGVRRFEISDDAMRSATSITNLKISHPSHDDTGPRNPFASSRIFSSIPNITSLTLTMDRGRELSALPSCLLDLKEHHINQIRAHPETFQGLPFLDSIDPRLTSLRIDIGIWFRGERTKEGFRKLILNLIQQPPDLHIVLNDDWSSARNLLLSLPKDFVGLLDVWAPSLTADPTHERYANERKIHPEYNHPNVRFFDISLRNLLNLPFVCPPEDDIRTHHMLDMCFVSTPNHMFRREESWQELDENQMFSFLDSPAEDSSSNAENTPESDDQNLEMSEGDSDPDSDEEAEDEIIQLTMEQAVEMFDDGIY</sequence>
<keyword evidence="3" id="KW-1185">Reference proteome</keyword>
<feature type="compositionally biased region" description="Polar residues" evidence="1">
    <location>
        <begin position="546"/>
        <end position="555"/>
    </location>
</feature>
<name>A0AAW0GX95_9APHY</name>
<evidence type="ECO:0000256" key="1">
    <source>
        <dbReference type="SAM" id="MobiDB-lite"/>
    </source>
</evidence>
<dbReference type="InterPro" id="IPR032675">
    <property type="entry name" value="LRR_dom_sf"/>
</dbReference>
<dbReference type="EMBL" id="JASBNA010000002">
    <property type="protein sequence ID" value="KAK7694306.1"/>
    <property type="molecule type" value="Genomic_DNA"/>
</dbReference>